<dbReference type="Gene3D" id="3.40.630.30">
    <property type="match status" value="1"/>
</dbReference>
<feature type="domain" description="N-acetyltransferase" evidence="1">
    <location>
        <begin position="51"/>
        <end position="199"/>
    </location>
</feature>
<evidence type="ECO:0000313" key="3">
    <source>
        <dbReference type="Proteomes" id="UP001498476"/>
    </source>
</evidence>
<dbReference type="InterPro" id="IPR016181">
    <property type="entry name" value="Acyl_CoA_acyltransferase"/>
</dbReference>
<reference evidence="2 3" key="1">
    <citation type="journal article" date="2025" name="Microbiol. Resour. Announc.">
        <title>Draft genome sequences for Neonectria magnoliae and Neonectria punicea, canker pathogens of Liriodendron tulipifera and Acer saccharum in West Virginia.</title>
        <authorList>
            <person name="Petronek H.M."/>
            <person name="Kasson M.T."/>
            <person name="Metheny A.M."/>
            <person name="Stauder C.M."/>
            <person name="Lovett B."/>
            <person name="Lynch S.C."/>
            <person name="Garnas J.R."/>
            <person name="Kasson L.R."/>
            <person name="Stajich J.E."/>
        </authorList>
    </citation>
    <scope>NUCLEOTIDE SEQUENCE [LARGE SCALE GENOMIC DNA]</scope>
    <source>
        <strain evidence="2 3">NRRL 64653</strain>
    </source>
</reference>
<gene>
    <name evidence="2" type="ORF">QQX98_007022</name>
</gene>
<dbReference type="EMBL" id="JAZAVJ010000111">
    <property type="protein sequence ID" value="KAK7414079.1"/>
    <property type="molecule type" value="Genomic_DNA"/>
</dbReference>
<sequence length="222" mass="24926">MAQPMITDSLTSAFRSERLIFRAAENSQEVRQFIHTKIDNDPVNIALGDPHVIRPASTEHADWVIDQLTKSVLGVIIYLQVPLAPSSIKDSGNQSSLEGVNPVPIGYLSLSWGGNPPTQSHHRSTSIGISLAAPYQNKGYGSEAINWALDWAFRLGGFHRVEISTTSYNERAQHAYRRLGFVEEGRSRESYWFDRKWYDVVSYGMLEMEWAALRSIDNAPST</sequence>
<accession>A0ABR1GZM7</accession>
<comment type="caution">
    <text evidence="2">The sequence shown here is derived from an EMBL/GenBank/DDBJ whole genome shotgun (WGS) entry which is preliminary data.</text>
</comment>
<dbReference type="SUPFAM" id="SSF55729">
    <property type="entry name" value="Acyl-CoA N-acyltransferases (Nat)"/>
    <property type="match status" value="1"/>
</dbReference>
<dbReference type="CDD" id="cd04301">
    <property type="entry name" value="NAT_SF"/>
    <property type="match status" value="1"/>
</dbReference>
<name>A0ABR1GZM7_9HYPO</name>
<protein>
    <recommendedName>
        <fullName evidence="1">N-acetyltransferase domain-containing protein</fullName>
    </recommendedName>
</protein>
<dbReference type="PROSITE" id="PS51186">
    <property type="entry name" value="GNAT"/>
    <property type="match status" value="1"/>
</dbReference>
<dbReference type="Proteomes" id="UP001498476">
    <property type="component" value="Unassembled WGS sequence"/>
</dbReference>
<dbReference type="PANTHER" id="PTHR43415">
    <property type="entry name" value="SPERMIDINE N(1)-ACETYLTRANSFERASE"/>
    <property type="match status" value="1"/>
</dbReference>
<evidence type="ECO:0000259" key="1">
    <source>
        <dbReference type="PROSITE" id="PS51186"/>
    </source>
</evidence>
<dbReference type="PANTHER" id="PTHR43415:SF3">
    <property type="entry name" value="GNAT-FAMILY ACETYLTRANSFERASE"/>
    <property type="match status" value="1"/>
</dbReference>
<dbReference type="InterPro" id="IPR000182">
    <property type="entry name" value="GNAT_dom"/>
</dbReference>
<organism evidence="2 3">
    <name type="scientific">Neonectria punicea</name>
    <dbReference type="NCBI Taxonomy" id="979145"/>
    <lineage>
        <taxon>Eukaryota</taxon>
        <taxon>Fungi</taxon>
        <taxon>Dikarya</taxon>
        <taxon>Ascomycota</taxon>
        <taxon>Pezizomycotina</taxon>
        <taxon>Sordariomycetes</taxon>
        <taxon>Hypocreomycetidae</taxon>
        <taxon>Hypocreales</taxon>
        <taxon>Nectriaceae</taxon>
        <taxon>Neonectria</taxon>
    </lineage>
</organism>
<dbReference type="Pfam" id="PF00583">
    <property type="entry name" value="Acetyltransf_1"/>
    <property type="match status" value="1"/>
</dbReference>
<keyword evidence="3" id="KW-1185">Reference proteome</keyword>
<proteinExistence type="predicted"/>
<evidence type="ECO:0000313" key="2">
    <source>
        <dbReference type="EMBL" id="KAK7414079.1"/>
    </source>
</evidence>